<reference evidence="8 9" key="1">
    <citation type="submission" date="2020-07" db="EMBL/GenBank/DDBJ databases">
        <authorList>
            <person name="Criscuolo A."/>
        </authorList>
    </citation>
    <scope>NUCLEOTIDE SEQUENCE [LARGE SCALE GENOMIC DNA]</scope>
    <source>
        <strain evidence="9">CIP 111030</strain>
    </source>
</reference>
<comment type="caution">
    <text evidence="8">The sequence shown here is derived from an EMBL/GenBank/DDBJ whole genome shotgun (WGS) entry which is preliminary data.</text>
</comment>
<dbReference type="PANTHER" id="PTHR33567">
    <property type="entry name" value="CHROMATE ION TRANSPORTER (EUROFUNG)"/>
    <property type="match status" value="1"/>
</dbReference>
<name>A0A6V7R280_9BACL</name>
<evidence type="ECO:0000256" key="7">
    <source>
        <dbReference type="SAM" id="Phobius"/>
    </source>
</evidence>
<dbReference type="InterPro" id="IPR014047">
    <property type="entry name" value="Chr_Tranpt_l_chain"/>
</dbReference>
<dbReference type="GO" id="GO:0005886">
    <property type="term" value="C:plasma membrane"/>
    <property type="evidence" value="ECO:0007669"/>
    <property type="project" value="UniProtKB-SubCell"/>
</dbReference>
<evidence type="ECO:0000256" key="6">
    <source>
        <dbReference type="ARBA" id="ARBA00023136"/>
    </source>
</evidence>
<dbReference type="GO" id="GO:0015109">
    <property type="term" value="F:chromate transmembrane transporter activity"/>
    <property type="evidence" value="ECO:0007669"/>
    <property type="project" value="InterPro"/>
</dbReference>
<dbReference type="PANTHER" id="PTHR33567:SF3">
    <property type="entry name" value="CHROMATE ION TRANSPORTER (EUROFUNG)"/>
    <property type="match status" value="1"/>
</dbReference>
<feature type="transmembrane region" description="Helical" evidence="7">
    <location>
        <begin position="72"/>
        <end position="95"/>
    </location>
</feature>
<feature type="transmembrane region" description="Helical" evidence="7">
    <location>
        <begin position="254"/>
        <end position="276"/>
    </location>
</feature>
<sequence length="387" mass="41415">MKSLIHLFLVSLKLGLTSFGGPVAHLGYFHTEYVKRLKWMSEKEYIELVSLSQFLPGPASSQVGIGIGVRRAGILGGLTSFLGFTMPSVIILIVFQSLLTGTSQLDGLITGLKLVAVAIVLHAIISMAKNFTTEWQTILIAALAVILTLTIHTPFIQIAVILLGALLGFILLNPKKETKQTKVTHYVTKNTGIISLTLFGALFVLTPILARLSENIYVQMMDAFYRAGSLVFGGGHVVLPLLEAELVPTYLDEATFLAGYGATQAVPGPLFTFASFIGAEIAGIPGGLFATFTIFLPAFLLIIGMLPFWQEVMKNEKLGTAVAGINAAVVGILVSTWMTPIVTTSVIGWIEAAIAVVLFIMIAMLKLPPWTVVVVGALLGVVVEAVF</sequence>
<evidence type="ECO:0000313" key="8">
    <source>
        <dbReference type="EMBL" id="CAD2071042.1"/>
    </source>
</evidence>
<evidence type="ECO:0000256" key="4">
    <source>
        <dbReference type="ARBA" id="ARBA00022692"/>
    </source>
</evidence>
<feature type="transmembrane region" description="Helical" evidence="7">
    <location>
        <begin position="321"/>
        <end position="339"/>
    </location>
</feature>
<dbReference type="NCBIfam" id="TIGR00937">
    <property type="entry name" value="2A51"/>
    <property type="match status" value="1"/>
</dbReference>
<feature type="transmembrane region" description="Helical" evidence="7">
    <location>
        <begin position="192"/>
        <end position="212"/>
    </location>
</feature>
<keyword evidence="3" id="KW-1003">Cell membrane</keyword>
<feature type="transmembrane region" description="Helical" evidence="7">
    <location>
        <begin position="107"/>
        <end position="127"/>
    </location>
</feature>
<dbReference type="EMBL" id="CAJEWE010000003">
    <property type="protein sequence ID" value="CAD2071042.1"/>
    <property type="molecule type" value="Genomic_DNA"/>
</dbReference>
<protein>
    <submittedName>
        <fullName evidence="8">Chromate transport protein</fullName>
    </submittedName>
</protein>
<evidence type="ECO:0000256" key="5">
    <source>
        <dbReference type="ARBA" id="ARBA00022989"/>
    </source>
</evidence>
<feature type="transmembrane region" description="Helical" evidence="7">
    <location>
        <begin position="288"/>
        <end position="309"/>
    </location>
</feature>
<comment type="similarity">
    <text evidence="2">Belongs to the chromate ion transporter (CHR) (TC 2.A.51) family.</text>
</comment>
<evidence type="ECO:0000256" key="2">
    <source>
        <dbReference type="ARBA" id="ARBA00005262"/>
    </source>
</evidence>
<accession>A0A6V7R280</accession>
<dbReference type="Proteomes" id="UP000521032">
    <property type="component" value="Unassembled WGS sequence"/>
</dbReference>
<dbReference type="InterPro" id="IPR003370">
    <property type="entry name" value="Chromate_transpt"/>
</dbReference>
<comment type="subcellular location">
    <subcellularLocation>
        <location evidence="1">Cell membrane</location>
        <topology evidence="1">Multi-pass membrane protein</topology>
    </subcellularLocation>
</comment>
<evidence type="ECO:0000256" key="1">
    <source>
        <dbReference type="ARBA" id="ARBA00004651"/>
    </source>
</evidence>
<dbReference type="RefSeq" id="WP_186084534.1">
    <property type="nucleotide sequence ID" value="NZ_BMDB01000003.1"/>
</dbReference>
<keyword evidence="6 7" id="KW-0472">Membrane</keyword>
<keyword evidence="5 7" id="KW-1133">Transmembrane helix</keyword>
<gene>
    <name evidence="8" type="primary">chrA_1</name>
    <name evidence="8" type="ORF">JEOSCH030_00149</name>
</gene>
<evidence type="ECO:0000313" key="9">
    <source>
        <dbReference type="Proteomes" id="UP000521032"/>
    </source>
</evidence>
<dbReference type="PIRSF" id="PIRSF004810">
    <property type="entry name" value="ChrA"/>
    <property type="match status" value="1"/>
</dbReference>
<organism evidence="8 9">
    <name type="scientific">Phocicoccus schoeneichii</name>
    <dbReference type="NCBI Taxonomy" id="1812261"/>
    <lineage>
        <taxon>Bacteria</taxon>
        <taxon>Bacillati</taxon>
        <taxon>Bacillota</taxon>
        <taxon>Bacilli</taxon>
        <taxon>Bacillales</taxon>
        <taxon>Salinicoccaceae</taxon>
        <taxon>Phocicoccus</taxon>
    </lineage>
</organism>
<feature type="transmembrane region" description="Helical" evidence="7">
    <location>
        <begin position="224"/>
        <end position="242"/>
    </location>
</feature>
<evidence type="ECO:0000256" key="3">
    <source>
        <dbReference type="ARBA" id="ARBA00022475"/>
    </source>
</evidence>
<feature type="transmembrane region" description="Helical" evidence="7">
    <location>
        <begin position="370"/>
        <end position="386"/>
    </location>
</feature>
<keyword evidence="9" id="KW-1185">Reference proteome</keyword>
<feature type="transmembrane region" description="Helical" evidence="7">
    <location>
        <begin position="139"/>
        <end position="172"/>
    </location>
</feature>
<dbReference type="AlphaFoldDB" id="A0A6V7R280"/>
<keyword evidence="4 7" id="KW-0812">Transmembrane</keyword>
<proteinExistence type="inferred from homology"/>
<dbReference type="Pfam" id="PF02417">
    <property type="entry name" value="Chromate_transp"/>
    <property type="match status" value="2"/>
</dbReference>